<feature type="region of interest" description="Disordered" evidence="20">
    <location>
        <begin position="191"/>
        <end position="306"/>
    </location>
</feature>
<comment type="function">
    <text evidence="17">Probable histone demethylase that specifically demethylates 'Lys-9' of histone H3, thereby playing a central role in histone code. Demethylation of Lys residue generates formaldehyde and succinate. May be involved in hormone-dependent transcriptional activation, by participating in recruitment to androgen-receptor target genes.</text>
</comment>
<evidence type="ECO:0000313" key="22">
    <source>
        <dbReference type="Ensembl" id="ENSOTSP00005128245.1"/>
    </source>
</evidence>
<comment type="subcellular location">
    <subcellularLocation>
        <location evidence="2">Nucleus</location>
    </subcellularLocation>
</comment>
<dbReference type="Proteomes" id="UP000694402">
    <property type="component" value="Unassembled WGS sequence"/>
</dbReference>
<dbReference type="GO" id="GO:0051213">
    <property type="term" value="F:dioxygenase activity"/>
    <property type="evidence" value="ECO:0007669"/>
    <property type="project" value="UniProtKB-KW"/>
</dbReference>
<keyword evidence="15" id="KW-0539">Nucleus</keyword>
<reference evidence="22" key="3">
    <citation type="submission" date="2025-09" db="UniProtKB">
        <authorList>
            <consortium name="Ensembl"/>
        </authorList>
    </citation>
    <scope>IDENTIFICATION</scope>
</reference>
<keyword evidence="5" id="KW-0479">Metal-binding</keyword>
<evidence type="ECO:0000256" key="4">
    <source>
        <dbReference type="ARBA" id="ARBA00022553"/>
    </source>
</evidence>
<evidence type="ECO:0000256" key="13">
    <source>
        <dbReference type="ARBA" id="ARBA00023015"/>
    </source>
</evidence>
<feature type="compositionally biased region" description="Low complexity" evidence="20">
    <location>
        <begin position="741"/>
        <end position="750"/>
    </location>
</feature>
<dbReference type="GO" id="GO:0008270">
    <property type="term" value="F:zinc ion binding"/>
    <property type="evidence" value="ECO:0007669"/>
    <property type="project" value="UniProtKB-KW"/>
</dbReference>
<protein>
    <recommendedName>
        <fullName evidence="18">Probable JmjC domain-containing histone demethylation protein 2C</fullName>
    </recommendedName>
    <alternativeName>
        <fullName evidence="19">Jumonji domain-containing protein 1C</fullName>
    </alternativeName>
</protein>
<feature type="compositionally biased region" description="Polar residues" evidence="20">
    <location>
        <begin position="1493"/>
        <end position="1505"/>
    </location>
</feature>
<dbReference type="Pfam" id="PF02373">
    <property type="entry name" value="JmjC"/>
    <property type="match status" value="1"/>
</dbReference>
<evidence type="ECO:0000256" key="20">
    <source>
        <dbReference type="SAM" id="MobiDB-lite"/>
    </source>
</evidence>
<evidence type="ECO:0000256" key="18">
    <source>
        <dbReference type="ARBA" id="ARBA00069433"/>
    </source>
</evidence>
<evidence type="ECO:0000313" key="23">
    <source>
        <dbReference type="Proteomes" id="UP000694402"/>
    </source>
</evidence>
<feature type="compositionally biased region" description="Basic and acidic residues" evidence="20">
    <location>
        <begin position="337"/>
        <end position="355"/>
    </location>
</feature>
<evidence type="ECO:0000256" key="9">
    <source>
        <dbReference type="ARBA" id="ARBA00022853"/>
    </source>
</evidence>
<dbReference type="InterPro" id="IPR054504">
    <property type="entry name" value="PWWP_KDM3B"/>
</dbReference>
<feature type="compositionally biased region" description="Low complexity" evidence="20">
    <location>
        <begin position="917"/>
        <end position="930"/>
    </location>
</feature>
<evidence type="ECO:0000256" key="2">
    <source>
        <dbReference type="ARBA" id="ARBA00004123"/>
    </source>
</evidence>
<sequence length="2484" mass="274517">GLPSVLVRFCLFSLHPLGNTWELFVQKRVGKEKMLKALTVFLLFQTFRPLVGKATLGSITAVEFFSDRQLDFLSDHGAYQPYQEEVDSLSPVLRDNPQLHEEVRFWLKDQKVQDIFLQGPYSLNGYRVRVYRQDSATQWFTGIITHHDLFSRNMVVMNDQVLEPQNVDPSMIQMTFLDDVVHSLLKGENIGIQSRRRSRSNQNNSAHTAGGRPTGTTGREQGHYTRAQANSPRPVMNSSGGAVKQGSGVTTQQGQGQGGSQSQQAPAQHSPCQEQTQHRGPGFSRRKGSDSSVPDDDFKGDNVDCNERAGRGVSRALFPQVAVNKRRKAEEEEEEEEKKSGLKRLRSETTVRSDFSESSDSEMSTKRTRTADSSSFSEQNSEEELKGKTGQEGHKTQGSKTGKESALTGSGVSAVISRQGAEVIPATTSTTGGTVSTATAAGPSPVLLLPGLCPSEGQGECIMENNSTMKSQTHPQSKDQYTSAEVVSRTQTPSQYIIDITAEDANAHMASRENSEAVSALLASQNPSEPSYLSEPSRHLVLNPSTPSVCRKPEVKHDIAGSLGSKMGLVHSVVIRPIASVSESAAVVEREKQLYSSMLPCIKNASLADEARKSYKLSPSPDVPKPLPSPEALKPKPLCSPDIVKSKTQSVLETCSKAKPLTSPEVSKHKGRYPDNTPRSSFKPVLARGTESPGSCTKSPLIIDKNEHFTVYRDPALVRPNQETNHVSYLHPQLHHLHASSHASCLTPSSTHHHTSHSHHHLLSGVLSGLPPGPLLGGHPRLDSSGLGHLGLAHHHPVSQPQTHSHTSASYNQLGLYPIIWQYPNETHSYSPRLNLPGSKWVHPENPVSSETNMRRVSTKHPDSILIQLFFLDLKGFVDPIRTITLAHLKQEQDRSRTPTGKDSHLHQLYLEACNKQQQQRMAQQQQQEAGQRDRASMYKEENRRILQESIEVAPFTAKIRSSETDREPNPYPRIPSLPSLPHPYPRIPSLPSLPHPQPQSPPPSNYFTTLSNSVVNEPPRLYPSKELNSYFDKVSREQESAAASSLSLGGGAVFSSKSLSKPPPLIKHQADGEGLLGKISEQLNQQVSLSNMQRYRLSTIVSPVTQLRCMPALHRAPVFHPPIQQTLDRKEAGYGRLSPPTLTPIQPVSSAGKVSEQQKPPTLLPELREVSAVCKGGAAMTSSEVWRAGDSQSHDKLGWHSERSPGRKPGATTASVIVRPSTCIKYDGSPGAKTSSSAKDSLMGRMFPGGRPQTVCLKLAYERDRESGGKVILPNTNLEEAVCVQQYNNNFMRVSQSQGTFPVSVSAAANSVCNRSSDVTRAVSNMAPYGVLSRRQERTYCGPNTSSASRTESCGPRGRAFHSGPGLEPRTELQQQEGSSSRTSSPNLHPGPSLASSTQASPNPSQSYYGSFIHLKKHKAALAAAQQSRGPSSSTSGSGPESLIEPSNSKALHISPPPPLASASAQNHRTTASPGPHQAGASPSPGPLPNGQPAQMNQSQSQPNYHKLKKAWLTRHSEEDRNINTMMKTEEADKAMEMIKPCTVTLIASTSSDVEMKIEEVKGQEDKMAAEDRITRRGSKRVYDHDSASESGEDSDASESSKQEQRAKRQPKPTYKKKQNDMRRRRGDGEKDEDELKPNRIFRSARRRPNGIPRSVLKDWRKVKKLKQTGESFLQDDSCSEIGPNLQKCRECRVVRSKKGEQPAHSPVFCRFYYFRRLSYSKNGVIRVDGFSTPDQFDEEALSLWAPDVYEENELDPDSSKYILSYIGDQFCQMVTTENTAATWIKKMMAWKRAVRGVREMCDACEATLFNIHWVCHKCGFVVCLDCYKAKERKTSKDKELYAWLKCVKGQQHGHKYLMPTQIIPGTVLTEVVSAMHLFREKYSIRSPIVCTGKHNPLLSKLPATNGVSQVLQNVLNHSNKISLCNVKTEPGQLNPIQGKAETNGGSSPASDPSSDSKPTPPESQSPLHFLADLTEQKSLEDKKENKESPLGKVGKEEKVSSLESLHCRASSLVSNITEQGSTLRDLLTTTAGKLRLGSTDAGMAFAPVYSTAAQMGKSGRSMPNILDDIIASVVENKIPASRGAKLSLKLEPGTEELPEPKPQLEKALQLHADIPHCWLYDRRLLWLKDHRHPGNWKLFRECWRQGQPVLVTGLHKPLNAALWKADSFNLEFADHQGDLLNCKDGLVSNSGINEFWDGFEDLTKRPKSKDGDTVVYRLKDWPSGEEFMALMPSRYDDLMRNLPLPEYCDPEGNLNLASHLPSFFVRPDLGPRLCCAYGVVASQEQDFGTANLHREVSDIVSVLVYVGVAKGNGVLSKTGVLKRLEEEDLDDSVKKRLKDSSETPGALWHIYISKDVEKIKDFLHKVAKEQGVEISAEHDPIREPGWYLSRKLRQRLWEEHDVQGLTVVQFLGDSVLIPAGALHQVQNLHSCVQVINDFVSPEHVFHSFHLTQELRSSREEPNYEDKLQGYSCHRERLGSFSG</sequence>
<evidence type="ECO:0000256" key="7">
    <source>
        <dbReference type="ARBA" id="ARBA00022833"/>
    </source>
</evidence>
<keyword evidence="7" id="KW-0862">Zinc</keyword>
<evidence type="ECO:0000259" key="21">
    <source>
        <dbReference type="PROSITE" id="PS51184"/>
    </source>
</evidence>
<feature type="region of interest" description="Disordered" evidence="20">
    <location>
        <begin position="1186"/>
        <end position="1214"/>
    </location>
</feature>
<evidence type="ECO:0000256" key="6">
    <source>
        <dbReference type="ARBA" id="ARBA00022771"/>
    </source>
</evidence>
<evidence type="ECO:0000256" key="1">
    <source>
        <dbReference type="ARBA" id="ARBA00001954"/>
    </source>
</evidence>
<feature type="region of interest" description="Disordered" evidence="20">
    <location>
        <begin position="323"/>
        <end position="410"/>
    </location>
</feature>
<proteinExistence type="inferred from homology"/>
<evidence type="ECO:0000256" key="10">
    <source>
        <dbReference type="ARBA" id="ARBA00022964"/>
    </source>
</evidence>
<dbReference type="GO" id="GO:0031490">
    <property type="term" value="F:chromatin DNA binding"/>
    <property type="evidence" value="ECO:0007669"/>
    <property type="project" value="TreeGrafter"/>
</dbReference>
<feature type="compositionally biased region" description="Low complexity" evidence="20">
    <location>
        <begin position="1948"/>
        <end position="1959"/>
    </location>
</feature>
<feature type="region of interest" description="Disordered" evidence="20">
    <location>
        <begin position="1339"/>
        <end position="1505"/>
    </location>
</feature>
<dbReference type="SUPFAM" id="SSF51197">
    <property type="entry name" value="Clavaminate synthase-like"/>
    <property type="match status" value="1"/>
</dbReference>
<comment type="similarity">
    <text evidence="16">Belongs to the JHDM2 histone demethylase family.</text>
</comment>
<feature type="region of interest" description="Disordered" evidence="20">
    <location>
        <begin position="957"/>
        <end position="1007"/>
    </location>
</feature>
<feature type="compositionally biased region" description="Pro residues" evidence="20">
    <location>
        <begin position="970"/>
        <end position="1005"/>
    </location>
</feature>
<dbReference type="GO" id="GO:0032454">
    <property type="term" value="F:histone H3K9 demethylase activity"/>
    <property type="evidence" value="ECO:0007669"/>
    <property type="project" value="InterPro"/>
</dbReference>
<dbReference type="GO" id="GO:0006357">
    <property type="term" value="P:regulation of transcription by RNA polymerase II"/>
    <property type="evidence" value="ECO:0007669"/>
    <property type="project" value="TreeGrafter"/>
</dbReference>
<evidence type="ECO:0000256" key="12">
    <source>
        <dbReference type="ARBA" id="ARBA00023004"/>
    </source>
</evidence>
<evidence type="ECO:0000256" key="17">
    <source>
        <dbReference type="ARBA" id="ARBA00056982"/>
    </source>
</evidence>
<feature type="compositionally biased region" description="Basic residues" evidence="20">
    <location>
        <begin position="1609"/>
        <end position="1618"/>
    </location>
</feature>
<feature type="compositionally biased region" description="Basic residues" evidence="20">
    <location>
        <begin position="751"/>
        <end position="762"/>
    </location>
</feature>
<feature type="compositionally biased region" description="Polar residues" evidence="20">
    <location>
        <begin position="1395"/>
        <end position="1410"/>
    </location>
</feature>
<dbReference type="InterPro" id="IPR054503">
    <property type="entry name" value="KDM3AB_Tudor"/>
</dbReference>
<feature type="compositionally biased region" description="Basic and acidic residues" evidence="20">
    <location>
        <begin position="1193"/>
        <end position="1206"/>
    </location>
</feature>
<dbReference type="Pfam" id="PF22988">
    <property type="entry name" value="PWWP_KDM3B"/>
    <property type="match status" value="1"/>
</dbReference>
<evidence type="ECO:0000256" key="16">
    <source>
        <dbReference type="ARBA" id="ARBA00037987"/>
    </source>
</evidence>
<feature type="compositionally biased region" description="Polar residues" evidence="20">
    <location>
        <begin position="227"/>
        <end position="240"/>
    </location>
</feature>
<keyword evidence="8" id="KW-0832">Ubl conjugation</keyword>
<feature type="region of interest" description="Disordered" evidence="20">
    <location>
        <begin position="917"/>
        <end position="939"/>
    </location>
</feature>
<dbReference type="InterPro" id="IPR045109">
    <property type="entry name" value="LSDs-like"/>
</dbReference>
<dbReference type="PANTHER" id="PTHR12549:SF6">
    <property type="entry name" value="JMJC DOMAIN-CONTAINING HISTONE DEMETHYLATION PROTEIN 2C-RELATED"/>
    <property type="match status" value="1"/>
</dbReference>
<feature type="compositionally biased region" description="Low complexity" evidence="20">
    <location>
        <begin position="1422"/>
        <end position="1443"/>
    </location>
</feature>
<feature type="domain" description="JmjC" evidence="21">
    <location>
        <begin position="2233"/>
        <end position="2457"/>
    </location>
</feature>
<dbReference type="GeneTree" id="ENSGT00940000158210"/>
<dbReference type="Pfam" id="PF22987">
    <property type="entry name" value="Tudor_KDM3B"/>
    <property type="match status" value="1"/>
</dbReference>
<keyword evidence="9" id="KW-0156">Chromatin regulator</keyword>
<name>A0AAZ3QIV8_ONCTS</name>
<feature type="compositionally biased region" description="Basic and acidic residues" evidence="20">
    <location>
        <begin position="383"/>
        <end position="395"/>
    </location>
</feature>
<organism evidence="22 23">
    <name type="scientific">Oncorhynchus tshawytscha</name>
    <name type="common">Chinook salmon</name>
    <name type="synonym">Salmo tshawytscha</name>
    <dbReference type="NCBI Taxonomy" id="74940"/>
    <lineage>
        <taxon>Eukaryota</taxon>
        <taxon>Metazoa</taxon>
        <taxon>Chordata</taxon>
        <taxon>Craniata</taxon>
        <taxon>Vertebrata</taxon>
        <taxon>Euteleostomi</taxon>
        <taxon>Actinopterygii</taxon>
        <taxon>Neopterygii</taxon>
        <taxon>Teleostei</taxon>
        <taxon>Protacanthopterygii</taxon>
        <taxon>Salmoniformes</taxon>
        <taxon>Salmonidae</taxon>
        <taxon>Salmoninae</taxon>
        <taxon>Oncorhynchus</taxon>
    </lineage>
</organism>
<keyword evidence="4" id="KW-0597">Phosphoprotein</keyword>
<keyword evidence="11" id="KW-0560">Oxidoreductase</keyword>
<keyword evidence="13" id="KW-0805">Transcription regulation</keyword>
<keyword evidence="10" id="KW-0223">Dioxygenase</keyword>
<keyword evidence="14" id="KW-0804">Transcription</keyword>
<evidence type="ECO:0000256" key="11">
    <source>
        <dbReference type="ARBA" id="ARBA00023002"/>
    </source>
</evidence>
<keyword evidence="23" id="KW-1185">Reference proteome</keyword>
<dbReference type="FunFam" id="2.60.120.650:FF:000008">
    <property type="entry name" value="Probable JmjC domain-containing histone demethylation protein 2C"/>
    <property type="match status" value="1"/>
</dbReference>
<feature type="compositionally biased region" description="Basic and acidic residues" evidence="20">
    <location>
        <begin position="296"/>
        <end position="306"/>
    </location>
</feature>
<feature type="region of interest" description="Disordered" evidence="20">
    <location>
        <begin position="661"/>
        <end position="699"/>
    </location>
</feature>
<gene>
    <name evidence="22" type="primary">LOC112238496</name>
</gene>
<feature type="region of interest" description="Disordered" evidence="20">
    <location>
        <begin position="741"/>
        <end position="808"/>
    </location>
</feature>
<dbReference type="GO" id="GO:0000118">
    <property type="term" value="C:histone deacetylase complex"/>
    <property type="evidence" value="ECO:0007669"/>
    <property type="project" value="TreeGrafter"/>
</dbReference>
<dbReference type="Gene3D" id="2.60.120.650">
    <property type="entry name" value="Cupin"/>
    <property type="match status" value="1"/>
</dbReference>
<feature type="compositionally biased region" description="Polar residues" evidence="20">
    <location>
        <begin position="265"/>
        <end position="275"/>
    </location>
</feature>
<dbReference type="InterPro" id="IPR003347">
    <property type="entry name" value="JmjC_dom"/>
</dbReference>
<keyword evidence="3" id="KW-1017">Isopeptide bond</keyword>
<reference evidence="23" key="1">
    <citation type="journal article" date="2018" name="PLoS ONE">
        <title>Chinook salmon (Oncorhynchus tshawytscha) genome and transcriptome.</title>
        <authorList>
            <person name="Christensen K.A."/>
            <person name="Leong J.S."/>
            <person name="Sakhrani D."/>
            <person name="Biagi C.A."/>
            <person name="Minkley D.R."/>
            <person name="Withler R.E."/>
            <person name="Rondeau E.B."/>
            <person name="Koop B.F."/>
            <person name="Devlin R.H."/>
        </authorList>
    </citation>
    <scope>NUCLEOTIDE SEQUENCE [LARGE SCALE GENOMIC DNA]</scope>
</reference>
<evidence type="ECO:0000256" key="14">
    <source>
        <dbReference type="ARBA" id="ARBA00023163"/>
    </source>
</evidence>
<feature type="compositionally biased region" description="Basic and acidic residues" evidence="20">
    <location>
        <begin position="1560"/>
        <end position="1589"/>
    </location>
</feature>
<accession>A0AAZ3QIV8</accession>
<dbReference type="GO" id="GO:0003712">
    <property type="term" value="F:transcription coregulator activity"/>
    <property type="evidence" value="ECO:0007669"/>
    <property type="project" value="TreeGrafter"/>
</dbReference>
<dbReference type="PANTHER" id="PTHR12549">
    <property type="entry name" value="JMJC DOMAIN-CONTAINING HISTONE DEMETHYLATION PROTEIN"/>
    <property type="match status" value="1"/>
</dbReference>
<dbReference type="PROSITE" id="PS51184">
    <property type="entry name" value="JMJC"/>
    <property type="match status" value="1"/>
</dbReference>
<feature type="compositionally biased region" description="Low complexity" evidence="20">
    <location>
        <begin position="245"/>
        <end position="264"/>
    </location>
</feature>
<evidence type="ECO:0000256" key="19">
    <source>
        <dbReference type="ARBA" id="ARBA00079980"/>
    </source>
</evidence>
<keyword evidence="12" id="KW-0408">Iron</keyword>
<evidence type="ECO:0000256" key="8">
    <source>
        <dbReference type="ARBA" id="ARBA00022843"/>
    </source>
</evidence>
<evidence type="ECO:0000256" key="3">
    <source>
        <dbReference type="ARBA" id="ARBA00022499"/>
    </source>
</evidence>
<reference evidence="22" key="2">
    <citation type="submission" date="2025-08" db="UniProtKB">
        <authorList>
            <consortium name="Ensembl"/>
        </authorList>
    </citation>
    <scope>IDENTIFICATION</scope>
</reference>
<feature type="compositionally biased region" description="Polar residues" evidence="20">
    <location>
        <begin position="1373"/>
        <end position="1388"/>
    </location>
</feature>
<feature type="compositionally biased region" description="Basic and acidic residues" evidence="20">
    <location>
        <begin position="1976"/>
        <end position="2002"/>
    </location>
</feature>
<comment type="cofactor">
    <cofactor evidence="1">
        <name>Fe(2+)</name>
        <dbReference type="ChEBI" id="CHEBI:29033"/>
    </cofactor>
</comment>
<evidence type="ECO:0000256" key="5">
    <source>
        <dbReference type="ARBA" id="ARBA00022723"/>
    </source>
</evidence>
<keyword evidence="6" id="KW-0863">Zinc-finger</keyword>
<feature type="compositionally biased region" description="Low complexity" evidence="20">
    <location>
        <begin position="200"/>
        <end position="219"/>
    </location>
</feature>
<dbReference type="SMART" id="SM00558">
    <property type="entry name" value="JmjC"/>
    <property type="match status" value="1"/>
</dbReference>
<dbReference type="GO" id="GO:0000785">
    <property type="term" value="C:chromatin"/>
    <property type="evidence" value="ECO:0007669"/>
    <property type="project" value="TreeGrafter"/>
</dbReference>
<feature type="region of interest" description="Disordered" evidence="20">
    <location>
        <begin position="1560"/>
        <end position="1649"/>
    </location>
</feature>
<feature type="region of interest" description="Disordered" evidence="20">
    <location>
        <begin position="1930"/>
        <end position="2003"/>
    </location>
</feature>
<feature type="compositionally biased region" description="Polar residues" evidence="20">
    <location>
        <begin position="1343"/>
        <end position="1353"/>
    </location>
</feature>
<feature type="region of interest" description="Disordered" evidence="20">
    <location>
        <begin position="613"/>
        <end position="640"/>
    </location>
</feature>
<dbReference type="Ensembl" id="ENSOTST00005176784.1">
    <property type="protein sequence ID" value="ENSOTSP00005128245.1"/>
    <property type="gene ID" value="ENSOTSG00005078492.1"/>
</dbReference>
<feature type="compositionally biased region" description="Polar residues" evidence="20">
    <location>
        <begin position="799"/>
        <end position="808"/>
    </location>
</feature>
<evidence type="ECO:0000256" key="15">
    <source>
        <dbReference type="ARBA" id="ARBA00023242"/>
    </source>
</evidence>